<evidence type="ECO:0000313" key="2">
    <source>
        <dbReference type="EMBL" id="CAA9996219.1"/>
    </source>
</evidence>
<dbReference type="EMBL" id="CADCXU010004473">
    <property type="protein sequence ID" value="CAA9996219.1"/>
    <property type="molecule type" value="Genomic_DNA"/>
</dbReference>
<evidence type="ECO:0000256" key="1">
    <source>
        <dbReference type="SAM" id="MobiDB-lite"/>
    </source>
</evidence>
<dbReference type="AlphaFoldDB" id="A0A6H5G3E2"/>
<gene>
    <name evidence="2" type="ORF">NTEN_LOCUS2798</name>
</gene>
<keyword evidence="3" id="KW-1185">Reference proteome</keyword>
<proteinExistence type="predicted"/>
<protein>
    <submittedName>
        <fullName evidence="2">Uncharacterized protein</fullName>
    </submittedName>
</protein>
<sequence>MSQTEKLVRAQPAPTTSTFLRPPLRQTIRVTRPSALGMALLVRTVCRNRLHVGRKRRLRWKISSRNNACGSRSNKIVRVPDAQRSFSTSKQFKHFWQQIRRVDICQPVRP</sequence>
<feature type="region of interest" description="Disordered" evidence="1">
    <location>
        <begin position="1"/>
        <end position="20"/>
    </location>
</feature>
<accession>A0A6H5G3E2</accession>
<dbReference type="Proteomes" id="UP000479000">
    <property type="component" value="Unassembled WGS sequence"/>
</dbReference>
<name>A0A6H5G3E2_9HEMI</name>
<organism evidence="2 3">
    <name type="scientific">Nesidiocoris tenuis</name>
    <dbReference type="NCBI Taxonomy" id="355587"/>
    <lineage>
        <taxon>Eukaryota</taxon>
        <taxon>Metazoa</taxon>
        <taxon>Ecdysozoa</taxon>
        <taxon>Arthropoda</taxon>
        <taxon>Hexapoda</taxon>
        <taxon>Insecta</taxon>
        <taxon>Pterygota</taxon>
        <taxon>Neoptera</taxon>
        <taxon>Paraneoptera</taxon>
        <taxon>Hemiptera</taxon>
        <taxon>Heteroptera</taxon>
        <taxon>Panheteroptera</taxon>
        <taxon>Cimicomorpha</taxon>
        <taxon>Miridae</taxon>
        <taxon>Dicyphina</taxon>
        <taxon>Nesidiocoris</taxon>
    </lineage>
</organism>
<evidence type="ECO:0000313" key="3">
    <source>
        <dbReference type="Proteomes" id="UP000479000"/>
    </source>
</evidence>
<reference evidence="2 3" key="1">
    <citation type="submission" date="2020-02" db="EMBL/GenBank/DDBJ databases">
        <authorList>
            <person name="Ferguson B K."/>
        </authorList>
    </citation>
    <scope>NUCLEOTIDE SEQUENCE [LARGE SCALE GENOMIC DNA]</scope>
</reference>